<dbReference type="Pfam" id="PF01261">
    <property type="entry name" value="AP_endonuc_2"/>
    <property type="match status" value="1"/>
</dbReference>
<evidence type="ECO:0000259" key="10">
    <source>
        <dbReference type="Pfam" id="PF01261"/>
    </source>
</evidence>
<evidence type="ECO:0000256" key="1">
    <source>
        <dbReference type="ARBA" id="ARBA00005340"/>
    </source>
</evidence>
<keyword evidence="3 9" id="KW-0479">Metal-binding</keyword>
<feature type="binding site" evidence="9">
    <location>
        <position position="145"/>
    </location>
    <ligand>
        <name>Zn(2+)</name>
        <dbReference type="ChEBI" id="CHEBI:29105"/>
        <label>2</label>
    </ligand>
</feature>
<dbReference type="InParanoid" id="F2LVR9"/>
<dbReference type="eggNOG" id="COG0648">
    <property type="taxonomic scope" value="Bacteria"/>
</dbReference>
<dbReference type="PROSITE" id="PS51432">
    <property type="entry name" value="AP_NUCLEASE_F2_4"/>
    <property type="match status" value="1"/>
</dbReference>
<dbReference type="NCBIfam" id="NF002199">
    <property type="entry name" value="PRK01060.1-4"/>
    <property type="match status" value="1"/>
</dbReference>
<dbReference type="NCBIfam" id="TIGR00587">
    <property type="entry name" value="nfo"/>
    <property type="match status" value="1"/>
</dbReference>
<feature type="binding site" evidence="9">
    <location>
        <position position="69"/>
    </location>
    <ligand>
        <name>Zn(2+)</name>
        <dbReference type="ChEBI" id="CHEBI:29105"/>
        <label>1</label>
    </ligand>
</feature>
<dbReference type="RefSeq" id="WP_013681894.1">
    <property type="nucleotide sequence ID" value="NC_015318.1"/>
</dbReference>
<keyword evidence="7 9" id="KW-0862">Zinc</keyword>
<dbReference type="GO" id="GO:0003906">
    <property type="term" value="F:DNA-(apurinic or apyrimidinic site) endonuclease activity"/>
    <property type="evidence" value="ECO:0007669"/>
    <property type="project" value="TreeGrafter"/>
</dbReference>
<dbReference type="PANTHER" id="PTHR21445">
    <property type="entry name" value="ENDONUCLEASE IV ENDODEOXYRIBONUCLEASE IV"/>
    <property type="match status" value="1"/>
</dbReference>
<evidence type="ECO:0000256" key="5">
    <source>
        <dbReference type="ARBA" id="ARBA00022763"/>
    </source>
</evidence>
<comment type="function">
    <text evidence="9">Endonuclease IV plays a role in DNA repair. It cleaves phosphodiester bonds at apurinic or apyrimidinic (AP) sites, generating a 3'-hydroxyl group and a 5'-terminal sugar phosphate.</text>
</comment>
<dbReference type="FunFam" id="3.20.20.150:FF:000001">
    <property type="entry name" value="Probable endonuclease 4"/>
    <property type="match status" value="1"/>
</dbReference>
<dbReference type="HOGENOM" id="CLU_025885_0_4_7"/>
<dbReference type="GO" id="GO:0003677">
    <property type="term" value="F:DNA binding"/>
    <property type="evidence" value="ECO:0007669"/>
    <property type="project" value="InterPro"/>
</dbReference>
<gene>
    <name evidence="9" type="primary">nfo</name>
    <name evidence="11" type="ordered locus">Hipma_0883</name>
</gene>
<comment type="cofactor">
    <cofactor evidence="9">
        <name>Zn(2+)</name>
        <dbReference type="ChEBI" id="CHEBI:29105"/>
    </cofactor>
    <text evidence="9">Binds 3 Zn(2+) ions.</text>
</comment>
<dbReference type="EMBL" id="CP002606">
    <property type="protein sequence ID" value="AEA33853.1"/>
    <property type="molecule type" value="Genomic_DNA"/>
</dbReference>
<keyword evidence="12" id="KW-1185">Reference proteome</keyword>
<evidence type="ECO:0000256" key="6">
    <source>
        <dbReference type="ARBA" id="ARBA00022801"/>
    </source>
</evidence>
<dbReference type="SMART" id="SM00518">
    <property type="entry name" value="AP2Ec"/>
    <property type="match status" value="1"/>
</dbReference>
<keyword evidence="4 9" id="KW-0255">Endonuclease</keyword>
<sequence length="279" mass="31544">MKFVGAHVSIAGGVQNALLNAKRINANAFALFTRNQRRWEAKPYTEKNIAFFKKNLKDFGFDEKYILPHASYLINLCSPKKDTLEKSRKSFIEELNRVKQLGLKYLNVHPGAHLNKLSLKESISLMAESINLALDSIGDITIVLEITAGEGTVVGYRFEHLAGIIEQVKDKKRIGVCLDTCHMFAAGYDIRDEDSYEKTMAEFDSTVGFSYLKGMHLNDSKHPLGSRKDRHESIGKGFIGLDAFKFIMKDPRTDNIPLILETPNTSLWSKEIELLRSFV</sequence>
<dbReference type="InterPro" id="IPR018246">
    <property type="entry name" value="AP_endonuc_F2_Zn_BS"/>
</dbReference>
<dbReference type="FunCoup" id="F2LVR9">
    <property type="interactions" value="232"/>
</dbReference>
<feature type="binding site" evidence="9">
    <location>
        <position position="179"/>
    </location>
    <ligand>
        <name>Zn(2+)</name>
        <dbReference type="ChEBI" id="CHEBI:29105"/>
        <label>2</label>
    </ligand>
</feature>
<reference evidence="12" key="2">
    <citation type="submission" date="2011-03" db="EMBL/GenBank/DDBJ databases">
        <title>The complete genome of Hippea maritima DSM 10411.</title>
        <authorList>
            <consortium name="US DOE Joint Genome Institute (JGI-PGF)"/>
            <person name="Lucas S."/>
            <person name="Copeland A."/>
            <person name="Lapidus A."/>
            <person name="Bruce D."/>
            <person name="Goodwin L."/>
            <person name="Pitluck S."/>
            <person name="Peters L."/>
            <person name="Kyrpides N."/>
            <person name="Mavromatis K."/>
            <person name="Pagani I."/>
            <person name="Ivanova N."/>
            <person name="Mikhailova N."/>
            <person name="Lu M."/>
            <person name="Detter J.C."/>
            <person name="Tapia R."/>
            <person name="Han C."/>
            <person name="Land M."/>
            <person name="Hauser L."/>
            <person name="Markowitz V."/>
            <person name="Cheng J.-F."/>
            <person name="Hugenholtz P."/>
            <person name="Woyke T."/>
            <person name="Wu D."/>
            <person name="Spring S."/>
            <person name="Schroeder M."/>
            <person name="Brambilla E."/>
            <person name="Klenk H.-P."/>
            <person name="Eisen J.A."/>
        </authorList>
    </citation>
    <scope>NUCLEOTIDE SEQUENCE [LARGE SCALE GENOMIC DNA]</scope>
    <source>
        <strain evidence="12">ATCC 700847 / DSM 10411 / MH2</strain>
    </source>
</reference>
<comment type="similarity">
    <text evidence="1 9">Belongs to the AP endonuclease 2 family.</text>
</comment>
<dbReference type="PANTHER" id="PTHR21445:SF0">
    <property type="entry name" value="APURINIC-APYRIMIDINIC ENDONUCLEASE"/>
    <property type="match status" value="1"/>
</dbReference>
<dbReference type="OrthoDB" id="9805666at2"/>
<evidence type="ECO:0000256" key="8">
    <source>
        <dbReference type="ARBA" id="ARBA00023204"/>
    </source>
</evidence>
<organism evidence="11 12">
    <name type="scientific">Hippea maritima (strain ATCC 700847 / DSM 10411 / MH2)</name>
    <dbReference type="NCBI Taxonomy" id="760142"/>
    <lineage>
        <taxon>Bacteria</taxon>
        <taxon>Pseudomonadati</taxon>
        <taxon>Campylobacterota</taxon>
        <taxon>Desulfurellia</taxon>
        <taxon>Desulfurellales</taxon>
        <taxon>Hippeaceae</taxon>
        <taxon>Hippea</taxon>
    </lineage>
</organism>
<keyword evidence="8 9" id="KW-0234">DNA repair</keyword>
<reference evidence="11 12" key="1">
    <citation type="journal article" date="2011" name="Stand. Genomic Sci.">
        <title>Complete genome sequence of the thermophilic sulfur-reducer Hippea maritima type strain (MH(2)).</title>
        <authorList>
            <person name="Huntemann M."/>
            <person name="Lu M."/>
            <person name="Nolan M."/>
            <person name="Lapidus A."/>
            <person name="Lucas S."/>
            <person name="Hammon N."/>
            <person name="Deshpande S."/>
            <person name="Cheng J.F."/>
            <person name="Tapia R."/>
            <person name="Han C."/>
            <person name="Goodwin L."/>
            <person name="Pitluck S."/>
            <person name="Liolios K."/>
            <person name="Pagani I."/>
            <person name="Ivanova N."/>
            <person name="Ovchinikova G."/>
            <person name="Pati A."/>
            <person name="Chen A."/>
            <person name="Palaniappan K."/>
            <person name="Land M."/>
            <person name="Hauser L."/>
            <person name="Jeffries C.D."/>
            <person name="Detter J.C."/>
            <person name="Brambilla E.M."/>
            <person name="Rohde M."/>
            <person name="Spring S."/>
            <person name="Goker M."/>
            <person name="Woyke T."/>
            <person name="Bristow J."/>
            <person name="Eisen J.A."/>
            <person name="Markowitz V."/>
            <person name="Hugenholtz P."/>
            <person name="Kyrpides N.C."/>
            <person name="Klenk H.P."/>
            <person name="Mavromatis K."/>
        </authorList>
    </citation>
    <scope>NUCLEOTIDE SEQUENCE [LARGE SCALE GENOMIC DNA]</scope>
    <source>
        <strain evidence="12">ATCC 700847 / DSM 10411 / MH2</strain>
    </source>
</reference>
<evidence type="ECO:0000256" key="4">
    <source>
        <dbReference type="ARBA" id="ARBA00022759"/>
    </source>
</evidence>
<accession>F2LVR9</accession>
<dbReference type="InterPro" id="IPR001719">
    <property type="entry name" value="AP_endonuc_2"/>
</dbReference>
<dbReference type="CDD" id="cd00019">
    <property type="entry name" value="AP2Ec"/>
    <property type="match status" value="1"/>
</dbReference>
<comment type="catalytic activity">
    <reaction evidence="9">
        <text>Endonucleolytic cleavage to 5'-phosphooligonucleotide end-products.</text>
        <dbReference type="EC" id="3.1.21.2"/>
    </reaction>
</comment>
<dbReference type="HAMAP" id="MF_00152">
    <property type="entry name" value="Nfo"/>
    <property type="match status" value="1"/>
</dbReference>
<dbReference type="GO" id="GO:0008081">
    <property type="term" value="F:phosphoric diester hydrolase activity"/>
    <property type="evidence" value="ECO:0007669"/>
    <property type="project" value="TreeGrafter"/>
</dbReference>
<dbReference type="SUPFAM" id="SSF51658">
    <property type="entry name" value="Xylose isomerase-like"/>
    <property type="match status" value="1"/>
</dbReference>
<dbReference type="GO" id="GO:0006284">
    <property type="term" value="P:base-excision repair"/>
    <property type="evidence" value="ECO:0007669"/>
    <property type="project" value="TreeGrafter"/>
</dbReference>
<dbReference type="Gene3D" id="3.20.20.150">
    <property type="entry name" value="Divalent-metal-dependent TIM barrel enzymes"/>
    <property type="match status" value="1"/>
</dbReference>
<keyword evidence="2 9" id="KW-0540">Nuclease</keyword>
<feature type="binding site" evidence="9">
    <location>
        <position position="261"/>
    </location>
    <ligand>
        <name>Zn(2+)</name>
        <dbReference type="ChEBI" id="CHEBI:29105"/>
        <label>2</label>
    </ligand>
</feature>
<dbReference type="EC" id="3.1.21.2" evidence="9"/>
<proteinExistence type="inferred from homology"/>
<dbReference type="PROSITE" id="PS00729">
    <property type="entry name" value="AP_NUCLEASE_F2_1"/>
    <property type="match status" value="1"/>
</dbReference>
<keyword evidence="6 9" id="KW-0378">Hydrolase</keyword>
<feature type="binding site" evidence="9">
    <location>
        <position position="231"/>
    </location>
    <ligand>
        <name>Zn(2+)</name>
        <dbReference type="ChEBI" id="CHEBI:29105"/>
        <label>3</label>
    </ligand>
</feature>
<name>F2LVR9_HIPMA</name>
<feature type="domain" description="Xylose isomerase-like TIM barrel" evidence="10">
    <location>
        <begin position="20"/>
        <end position="277"/>
    </location>
</feature>
<protein>
    <recommendedName>
        <fullName evidence="9">Probable endonuclease 4</fullName>
        <ecNumber evidence="9">3.1.21.2</ecNumber>
    </recommendedName>
    <alternativeName>
        <fullName evidence="9">Endodeoxyribonuclease IV</fullName>
    </alternativeName>
    <alternativeName>
        <fullName evidence="9">Endonuclease IV</fullName>
    </alternativeName>
</protein>
<evidence type="ECO:0000313" key="11">
    <source>
        <dbReference type="EMBL" id="AEA33853.1"/>
    </source>
</evidence>
<dbReference type="GO" id="GO:0008833">
    <property type="term" value="F:deoxyribonuclease IV (phage-T4-induced) activity"/>
    <property type="evidence" value="ECO:0007669"/>
    <property type="project" value="UniProtKB-UniRule"/>
</dbReference>
<evidence type="ECO:0000256" key="9">
    <source>
        <dbReference type="HAMAP-Rule" id="MF_00152"/>
    </source>
</evidence>
<keyword evidence="5 9" id="KW-0227">DNA damage</keyword>
<dbReference type="PROSITE" id="PS00731">
    <property type="entry name" value="AP_NUCLEASE_F2_3"/>
    <property type="match status" value="1"/>
</dbReference>
<feature type="binding site" evidence="9">
    <location>
        <position position="229"/>
    </location>
    <ligand>
        <name>Zn(2+)</name>
        <dbReference type="ChEBI" id="CHEBI:29105"/>
        <label>3</label>
    </ligand>
</feature>
<feature type="binding site" evidence="9">
    <location>
        <position position="216"/>
    </location>
    <ligand>
        <name>Zn(2+)</name>
        <dbReference type="ChEBI" id="CHEBI:29105"/>
        <label>2</label>
    </ligand>
</feature>
<dbReference type="InterPro" id="IPR036237">
    <property type="entry name" value="Xyl_isomerase-like_sf"/>
</dbReference>
<dbReference type="InterPro" id="IPR013022">
    <property type="entry name" value="Xyl_isomerase-like_TIM-brl"/>
</dbReference>
<dbReference type="KEGG" id="hmr:Hipma_0883"/>
<dbReference type="Proteomes" id="UP000008139">
    <property type="component" value="Chromosome"/>
</dbReference>
<feature type="binding site" evidence="9">
    <location>
        <position position="182"/>
    </location>
    <ligand>
        <name>Zn(2+)</name>
        <dbReference type="ChEBI" id="CHEBI:29105"/>
        <label>3</label>
    </ligand>
</feature>
<evidence type="ECO:0000256" key="7">
    <source>
        <dbReference type="ARBA" id="ARBA00022833"/>
    </source>
</evidence>
<feature type="binding site" evidence="9">
    <location>
        <position position="109"/>
    </location>
    <ligand>
        <name>Zn(2+)</name>
        <dbReference type="ChEBI" id="CHEBI:29105"/>
        <label>1</label>
    </ligand>
</feature>
<evidence type="ECO:0000256" key="3">
    <source>
        <dbReference type="ARBA" id="ARBA00022723"/>
    </source>
</evidence>
<evidence type="ECO:0000256" key="2">
    <source>
        <dbReference type="ARBA" id="ARBA00022722"/>
    </source>
</evidence>
<evidence type="ECO:0000313" key="12">
    <source>
        <dbReference type="Proteomes" id="UP000008139"/>
    </source>
</evidence>
<dbReference type="GO" id="GO:0008270">
    <property type="term" value="F:zinc ion binding"/>
    <property type="evidence" value="ECO:0007669"/>
    <property type="project" value="UniProtKB-UniRule"/>
</dbReference>
<dbReference type="STRING" id="760142.Hipma_0883"/>
<feature type="binding site" evidence="9">
    <location>
        <position position="145"/>
    </location>
    <ligand>
        <name>Zn(2+)</name>
        <dbReference type="ChEBI" id="CHEBI:29105"/>
        <label>1</label>
    </ligand>
</feature>
<dbReference type="AlphaFoldDB" id="F2LVR9"/>
<dbReference type="PROSITE" id="PS00730">
    <property type="entry name" value="AP_NUCLEASE_F2_2"/>
    <property type="match status" value="1"/>
</dbReference>